<dbReference type="AlphaFoldDB" id="A0ABC8QSM7"/>
<sequence>MDYPKGKNLVSTDMQTGKVTKEKGKRKQGAQVGNPIMQAKERGSGFRKDIDNLRQPNLTVKNKGVWIQQNKGGELKDFTTKSGSNNTEINADGSLEIEKENSSDHVWRNSSFENGELLTYREKRERRKWITK</sequence>
<evidence type="ECO:0000313" key="2">
    <source>
        <dbReference type="EMBL" id="CAK9135236.1"/>
    </source>
</evidence>
<proteinExistence type="predicted"/>
<dbReference type="Proteomes" id="UP001642360">
    <property type="component" value="Unassembled WGS sequence"/>
</dbReference>
<evidence type="ECO:0000313" key="3">
    <source>
        <dbReference type="Proteomes" id="UP001642360"/>
    </source>
</evidence>
<reference evidence="2 3" key="1">
    <citation type="submission" date="2024-02" db="EMBL/GenBank/DDBJ databases">
        <authorList>
            <person name="Vignale AGUSTIN F."/>
            <person name="Sosa J E."/>
            <person name="Modenutti C."/>
        </authorList>
    </citation>
    <scope>NUCLEOTIDE SEQUENCE [LARGE SCALE GENOMIC DNA]</scope>
</reference>
<feature type="region of interest" description="Disordered" evidence="1">
    <location>
        <begin position="1"/>
        <end position="49"/>
    </location>
</feature>
<feature type="compositionally biased region" description="Basic and acidic residues" evidence="1">
    <location>
        <begin position="39"/>
        <end position="49"/>
    </location>
</feature>
<name>A0ABC8QSM7_9AQUA</name>
<evidence type="ECO:0000256" key="1">
    <source>
        <dbReference type="SAM" id="MobiDB-lite"/>
    </source>
</evidence>
<organism evidence="2 3">
    <name type="scientific">Ilex paraguariensis</name>
    <name type="common">yerba mate</name>
    <dbReference type="NCBI Taxonomy" id="185542"/>
    <lineage>
        <taxon>Eukaryota</taxon>
        <taxon>Viridiplantae</taxon>
        <taxon>Streptophyta</taxon>
        <taxon>Embryophyta</taxon>
        <taxon>Tracheophyta</taxon>
        <taxon>Spermatophyta</taxon>
        <taxon>Magnoliopsida</taxon>
        <taxon>eudicotyledons</taxon>
        <taxon>Gunneridae</taxon>
        <taxon>Pentapetalae</taxon>
        <taxon>asterids</taxon>
        <taxon>campanulids</taxon>
        <taxon>Aquifoliales</taxon>
        <taxon>Aquifoliaceae</taxon>
        <taxon>Ilex</taxon>
    </lineage>
</organism>
<protein>
    <submittedName>
        <fullName evidence="2">Uncharacterized protein</fullName>
    </submittedName>
</protein>
<comment type="caution">
    <text evidence="2">The sequence shown here is derived from an EMBL/GenBank/DDBJ whole genome shotgun (WGS) entry which is preliminary data.</text>
</comment>
<accession>A0ABC8QSM7</accession>
<dbReference type="EMBL" id="CAUOFW020000694">
    <property type="protein sequence ID" value="CAK9135236.1"/>
    <property type="molecule type" value="Genomic_DNA"/>
</dbReference>
<keyword evidence="3" id="KW-1185">Reference proteome</keyword>
<feature type="compositionally biased region" description="Polar residues" evidence="1">
    <location>
        <begin position="9"/>
        <end position="18"/>
    </location>
</feature>
<gene>
    <name evidence="2" type="ORF">ILEXP_LOCUS2170</name>
</gene>